<feature type="domain" description="Lipoyl-binding" evidence="5">
    <location>
        <begin position="4"/>
        <end position="79"/>
    </location>
</feature>
<evidence type="ECO:0000259" key="6">
    <source>
        <dbReference type="PROSITE" id="PS51826"/>
    </source>
</evidence>
<evidence type="ECO:0000256" key="2">
    <source>
        <dbReference type="ARBA" id="ARBA00007317"/>
    </source>
</evidence>
<dbReference type="Gene3D" id="3.30.559.10">
    <property type="entry name" value="Chloramphenicol acetyltransferase-like domain"/>
    <property type="match status" value="1"/>
</dbReference>
<comment type="similarity">
    <text evidence="2 4">Belongs to the 2-oxoacid dehydrogenase family.</text>
</comment>
<sequence>MSTIQTLEIPKWGLSMQEGKITKWSVKEGDLFKKGDEICVIETSKIANSLEATFDSVLRKILAQSGSTLKVGSIIAICADKDISDEEIEQFIQSLNVQQFDKPNKEIPKSNEIELPKTVTSKTSIQPQVSVANNSYKDKAFITQTISIPSSLQGYQEQKALFTTPHAQKLAKKYNVNLDKIIGTGPQKRISLKDIQLAVIANGGKWPEIQSQANVKQIKSIEDDSHVLATPLARRVAKKWNINLHDCRASGSRGRVCKADVEAVYYRDANNISKNDGLEDAKQPTIIPMDGMRQTIAQRLQAAKSEIPHFYLTIDFNVELLQKLRAEINNTHPEVKLSINDMFLKVVARALVAVPEVNVQYDEENKQIIQFNQADISVAVAIPGGLITPIVKAADQKSLSEISTTVRDLVTRAKTGKLAMDEFQGGSFCISNLGMYGIKQFEAIVNPPQGAILALGVSEKRAVVINDEIVMRHMVTATLSCDHRVIDGATGAKFLASLKGFVENPALCLV</sequence>
<dbReference type="RefSeq" id="WP_281447310.1">
    <property type="nucleotide sequence ID" value="NZ_JASBAO010000001.1"/>
</dbReference>
<dbReference type="CDD" id="cd06849">
    <property type="entry name" value="lipoyl_domain"/>
    <property type="match status" value="1"/>
</dbReference>
<dbReference type="Proteomes" id="UP001431634">
    <property type="component" value="Unassembled WGS sequence"/>
</dbReference>
<evidence type="ECO:0000313" key="7">
    <source>
        <dbReference type="EMBL" id="MDI2090159.1"/>
    </source>
</evidence>
<dbReference type="Gene3D" id="4.10.320.10">
    <property type="entry name" value="E3-binding domain"/>
    <property type="match status" value="2"/>
</dbReference>
<dbReference type="Gene3D" id="2.40.50.100">
    <property type="match status" value="1"/>
</dbReference>
<dbReference type="InterPro" id="IPR000089">
    <property type="entry name" value="Biotin_lipoyl"/>
</dbReference>
<dbReference type="InterPro" id="IPR036625">
    <property type="entry name" value="E3-bd_dom_sf"/>
</dbReference>
<evidence type="ECO:0000256" key="1">
    <source>
        <dbReference type="ARBA" id="ARBA00001938"/>
    </source>
</evidence>
<evidence type="ECO:0000313" key="8">
    <source>
        <dbReference type="Proteomes" id="UP001431634"/>
    </source>
</evidence>
<dbReference type="SUPFAM" id="SSF51230">
    <property type="entry name" value="Single hybrid motif"/>
    <property type="match status" value="1"/>
</dbReference>
<dbReference type="InterPro" id="IPR011053">
    <property type="entry name" value="Single_hybrid_motif"/>
</dbReference>
<comment type="caution">
    <text evidence="7">The sequence shown here is derived from an EMBL/GenBank/DDBJ whole genome shotgun (WGS) entry which is preliminary data.</text>
</comment>
<feature type="domain" description="Peripheral subunit-binding (PSBD)" evidence="6">
    <location>
        <begin position="228"/>
        <end position="265"/>
    </location>
</feature>
<dbReference type="Pfam" id="PF00364">
    <property type="entry name" value="Biotin_lipoyl"/>
    <property type="match status" value="1"/>
</dbReference>
<proteinExistence type="inferred from homology"/>
<reference evidence="7" key="1">
    <citation type="submission" date="2023-05" db="EMBL/GenBank/DDBJ databases">
        <title>Whole genome sequence of Commensalibacter sp.</title>
        <authorList>
            <person name="Charoenyingcharoen P."/>
            <person name="Yukphan P."/>
        </authorList>
    </citation>
    <scope>NUCLEOTIDE SEQUENCE</scope>
    <source>
        <strain evidence="7">TBRC 16381</strain>
    </source>
</reference>
<dbReference type="PANTHER" id="PTHR23151:SF90">
    <property type="entry name" value="DIHYDROLIPOYLLYSINE-RESIDUE ACETYLTRANSFERASE COMPONENT OF PYRUVATE DEHYDROGENASE COMPLEX, MITOCHONDRIAL-RELATED"/>
    <property type="match status" value="1"/>
</dbReference>
<dbReference type="PROSITE" id="PS50968">
    <property type="entry name" value="BIOTINYL_LIPOYL"/>
    <property type="match status" value="1"/>
</dbReference>
<dbReference type="Pfam" id="PF00198">
    <property type="entry name" value="2-oxoacid_dh"/>
    <property type="match status" value="1"/>
</dbReference>
<protein>
    <recommendedName>
        <fullName evidence="4">Dihydrolipoamide acetyltransferase component of pyruvate dehydrogenase complex</fullName>
        <ecNumber evidence="4">2.3.1.-</ecNumber>
    </recommendedName>
</protein>
<dbReference type="Pfam" id="PF02817">
    <property type="entry name" value="E3_binding"/>
    <property type="match status" value="2"/>
</dbReference>
<dbReference type="InterPro" id="IPR004167">
    <property type="entry name" value="PSBD"/>
</dbReference>
<organism evidence="7 8">
    <name type="scientific">Commensalibacter oyaizuii</name>
    <dbReference type="NCBI Taxonomy" id="3043873"/>
    <lineage>
        <taxon>Bacteria</taxon>
        <taxon>Pseudomonadati</taxon>
        <taxon>Pseudomonadota</taxon>
        <taxon>Alphaproteobacteria</taxon>
        <taxon>Acetobacterales</taxon>
        <taxon>Acetobacteraceae</taxon>
    </lineage>
</organism>
<comment type="cofactor">
    <cofactor evidence="1 4">
        <name>(R)-lipoate</name>
        <dbReference type="ChEBI" id="CHEBI:83088"/>
    </cofactor>
</comment>
<accession>A0ABT6PZB7</accession>
<dbReference type="SUPFAM" id="SSF47005">
    <property type="entry name" value="Peripheral subunit-binding domain of 2-oxo acid dehydrogenase complex"/>
    <property type="match status" value="2"/>
</dbReference>
<dbReference type="EC" id="2.3.1.-" evidence="4"/>
<dbReference type="SUPFAM" id="SSF52777">
    <property type="entry name" value="CoA-dependent acyltransferases"/>
    <property type="match status" value="1"/>
</dbReference>
<keyword evidence="4" id="KW-0808">Transferase</keyword>
<evidence type="ECO:0000256" key="4">
    <source>
        <dbReference type="RuleBase" id="RU003423"/>
    </source>
</evidence>
<dbReference type="EMBL" id="JASBAO010000001">
    <property type="protein sequence ID" value="MDI2090159.1"/>
    <property type="molecule type" value="Genomic_DNA"/>
</dbReference>
<dbReference type="PANTHER" id="PTHR23151">
    <property type="entry name" value="DIHYDROLIPOAMIDE ACETYL/SUCCINYL-TRANSFERASE-RELATED"/>
    <property type="match status" value="1"/>
</dbReference>
<keyword evidence="8" id="KW-1185">Reference proteome</keyword>
<dbReference type="PROSITE" id="PS51826">
    <property type="entry name" value="PSBD"/>
    <property type="match status" value="2"/>
</dbReference>
<dbReference type="InterPro" id="IPR045257">
    <property type="entry name" value="E2/Pdx1"/>
</dbReference>
<dbReference type="InterPro" id="IPR023213">
    <property type="entry name" value="CAT-like_dom_sf"/>
</dbReference>
<evidence type="ECO:0000259" key="5">
    <source>
        <dbReference type="PROSITE" id="PS50968"/>
    </source>
</evidence>
<feature type="domain" description="Peripheral subunit-binding (PSBD)" evidence="6">
    <location>
        <begin position="162"/>
        <end position="199"/>
    </location>
</feature>
<dbReference type="InterPro" id="IPR001078">
    <property type="entry name" value="2-oxoacid_DH_actylTfrase"/>
</dbReference>
<name>A0ABT6PZB7_9PROT</name>
<evidence type="ECO:0000256" key="3">
    <source>
        <dbReference type="ARBA" id="ARBA00022823"/>
    </source>
</evidence>
<keyword evidence="3 4" id="KW-0450">Lipoyl</keyword>
<gene>
    <name evidence="7" type="ORF">QJV27_01980</name>
</gene>
<keyword evidence="4" id="KW-0012">Acyltransferase</keyword>